<dbReference type="Proteomes" id="UP001499988">
    <property type="component" value="Unassembled WGS sequence"/>
</dbReference>
<keyword evidence="3" id="KW-1185">Reference proteome</keyword>
<proteinExistence type="predicted"/>
<feature type="region of interest" description="Disordered" evidence="1">
    <location>
        <begin position="15"/>
        <end position="45"/>
    </location>
</feature>
<evidence type="ECO:0000313" key="2">
    <source>
        <dbReference type="EMBL" id="GAA4872634.1"/>
    </source>
</evidence>
<protein>
    <recommendedName>
        <fullName evidence="4">GlyGly-CTERM sorting domain-containing protein</fullName>
    </recommendedName>
</protein>
<reference evidence="3" key="1">
    <citation type="journal article" date="2019" name="Int. J. Syst. Evol. Microbiol.">
        <title>The Global Catalogue of Microorganisms (GCM) 10K type strain sequencing project: providing services to taxonomists for standard genome sequencing and annotation.</title>
        <authorList>
            <consortium name="The Broad Institute Genomics Platform"/>
            <consortium name="The Broad Institute Genome Sequencing Center for Infectious Disease"/>
            <person name="Wu L."/>
            <person name="Ma J."/>
        </authorList>
    </citation>
    <scope>NUCLEOTIDE SEQUENCE [LARGE SCALE GENOMIC DNA]</scope>
    <source>
        <strain evidence="3">JCM 18401</strain>
    </source>
</reference>
<name>A0ABP9EA86_9GAMM</name>
<evidence type="ECO:0000256" key="1">
    <source>
        <dbReference type="SAM" id="MobiDB-lite"/>
    </source>
</evidence>
<evidence type="ECO:0008006" key="4">
    <source>
        <dbReference type="Google" id="ProtNLM"/>
    </source>
</evidence>
<gene>
    <name evidence="2" type="ORF">GCM10023333_01780</name>
</gene>
<accession>A0ABP9EA86</accession>
<comment type="caution">
    <text evidence="2">The sequence shown here is derived from an EMBL/GenBank/DDBJ whole genome shotgun (WGS) entry which is preliminary data.</text>
</comment>
<feature type="compositionally biased region" description="Basic and acidic residues" evidence="1">
    <location>
        <begin position="27"/>
        <end position="42"/>
    </location>
</feature>
<evidence type="ECO:0000313" key="3">
    <source>
        <dbReference type="Proteomes" id="UP001499988"/>
    </source>
</evidence>
<organism evidence="2 3">
    <name type="scientific">Ferrimonas pelagia</name>
    <dbReference type="NCBI Taxonomy" id="1177826"/>
    <lineage>
        <taxon>Bacteria</taxon>
        <taxon>Pseudomonadati</taxon>
        <taxon>Pseudomonadota</taxon>
        <taxon>Gammaproteobacteria</taxon>
        <taxon>Alteromonadales</taxon>
        <taxon>Ferrimonadaceae</taxon>
        <taxon>Ferrimonas</taxon>
    </lineage>
</organism>
<dbReference type="EMBL" id="BAABJZ010000003">
    <property type="protein sequence ID" value="GAA4872634.1"/>
    <property type="molecule type" value="Genomic_DNA"/>
</dbReference>
<sequence>MLATASRTLSVCAGRMGGANATGDDSDINKPDGPDGGGKDSDSGSLSLFDLLSMMTIAGLRRRRG</sequence>